<sequence length="150" mass="17901">MVDFDFGNGDNSFIPVILYMDYINAEYNKFLKNYFKDITPRDFTYLVNIFYHPNISQRELSDILVVSEANVGQIIKRLEKNNLIIRDFDEDNRSRRIINLTDEGKSAVFSLLGIAYKWEAKFFENYDEDEKKIFINMISDYYRKSINEDL</sequence>
<dbReference type="GO" id="GO:0003700">
    <property type="term" value="F:DNA-binding transcription factor activity"/>
    <property type="evidence" value="ECO:0007669"/>
    <property type="project" value="InterPro"/>
</dbReference>
<accession>A0A8T3VY83</accession>
<evidence type="ECO:0000256" key="2">
    <source>
        <dbReference type="ARBA" id="ARBA00023125"/>
    </source>
</evidence>
<feature type="domain" description="HTH marR-type" evidence="4">
    <location>
        <begin position="1"/>
        <end position="143"/>
    </location>
</feature>
<dbReference type="GO" id="GO:0003677">
    <property type="term" value="F:DNA binding"/>
    <property type="evidence" value="ECO:0007669"/>
    <property type="project" value="UniProtKB-KW"/>
</dbReference>
<evidence type="ECO:0000313" key="6">
    <source>
        <dbReference type="Proteomes" id="UP000732619"/>
    </source>
</evidence>
<evidence type="ECO:0000256" key="1">
    <source>
        <dbReference type="ARBA" id="ARBA00023015"/>
    </source>
</evidence>
<evidence type="ECO:0000256" key="3">
    <source>
        <dbReference type="ARBA" id="ARBA00023163"/>
    </source>
</evidence>
<dbReference type="AlphaFoldDB" id="A0A8T3VY83"/>
<organism evidence="5 6">
    <name type="scientific">Methanobrevibacter olleyae</name>
    <dbReference type="NCBI Taxonomy" id="294671"/>
    <lineage>
        <taxon>Archaea</taxon>
        <taxon>Methanobacteriati</taxon>
        <taxon>Methanobacteriota</taxon>
        <taxon>Methanomada group</taxon>
        <taxon>Methanobacteria</taxon>
        <taxon>Methanobacteriales</taxon>
        <taxon>Methanobacteriaceae</taxon>
        <taxon>Methanobrevibacter</taxon>
    </lineage>
</organism>
<dbReference type="PANTHER" id="PTHR42756:SF1">
    <property type="entry name" value="TRANSCRIPTIONAL REPRESSOR OF EMRAB OPERON"/>
    <property type="match status" value="1"/>
</dbReference>
<dbReference type="Proteomes" id="UP000732619">
    <property type="component" value="Unassembled WGS sequence"/>
</dbReference>
<name>A0A8T3VY83_METOL</name>
<gene>
    <name evidence="5" type="ORF">E7Z75_07455</name>
</gene>
<dbReference type="InterPro" id="IPR036390">
    <property type="entry name" value="WH_DNA-bd_sf"/>
</dbReference>
<evidence type="ECO:0000259" key="4">
    <source>
        <dbReference type="PROSITE" id="PS50995"/>
    </source>
</evidence>
<protein>
    <submittedName>
        <fullName evidence="5">MarR family transcriptional regulator</fullName>
    </submittedName>
</protein>
<dbReference type="InterPro" id="IPR000835">
    <property type="entry name" value="HTH_MarR-typ"/>
</dbReference>
<keyword evidence="1" id="KW-0805">Transcription regulation</keyword>
<dbReference type="PRINTS" id="PR00598">
    <property type="entry name" value="HTHMARR"/>
</dbReference>
<reference evidence="5" key="1">
    <citation type="submission" date="2019-04" db="EMBL/GenBank/DDBJ databases">
        <title>Evolution of Biomass-Degrading Anaerobic Consortia Revealed by Metagenomics.</title>
        <authorList>
            <person name="Peng X."/>
        </authorList>
    </citation>
    <scope>NUCLEOTIDE SEQUENCE</scope>
    <source>
        <strain evidence="5">SIG14</strain>
    </source>
</reference>
<dbReference type="EMBL" id="SUTG01000039">
    <property type="protein sequence ID" value="MBE6512955.1"/>
    <property type="molecule type" value="Genomic_DNA"/>
</dbReference>
<dbReference type="SUPFAM" id="SSF46785">
    <property type="entry name" value="Winged helix' DNA-binding domain"/>
    <property type="match status" value="1"/>
</dbReference>
<dbReference type="Pfam" id="PF01047">
    <property type="entry name" value="MarR"/>
    <property type="match status" value="1"/>
</dbReference>
<dbReference type="InterPro" id="IPR036388">
    <property type="entry name" value="WH-like_DNA-bd_sf"/>
</dbReference>
<keyword evidence="3" id="KW-0804">Transcription</keyword>
<proteinExistence type="predicted"/>
<comment type="caution">
    <text evidence="5">The sequence shown here is derived from an EMBL/GenBank/DDBJ whole genome shotgun (WGS) entry which is preliminary data.</text>
</comment>
<evidence type="ECO:0000313" key="5">
    <source>
        <dbReference type="EMBL" id="MBE6512955.1"/>
    </source>
</evidence>
<dbReference type="Gene3D" id="1.10.10.10">
    <property type="entry name" value="Winged helix-like DNA-binding domain superfamily/Winged helix DNA-binding domain"/>
    <property type="match status" value="1"/>
</dbReference>
<dbReference type="SMART" id="SM00347">
    <property type="entry name" value="HTH_MARR"/>
    <property type="match status" value="1"/>
</dbReference>
<keyword evidence="2" id="KW-0238">DNA-binding</keyword>
<dbReference type="PANTHER" id="PTHR42756">
    <property type="entry name" value="TRANSCRIPTIONAL REGULATOR, MARR"/>
    <property type="match status" value="1"/>
</dbReference>
<dbReference type="PROSITE" id="PS50995">
    <property type="entry name" value="HTH_MARR_2"/>
    <property type="match status" value="1"/>
</dbReference>